<keyword evidence="2" id="KW-1185">Reference proteome</keyword>
<sequence>MVKRICDGQLSLQCFQNLNALNLHCFRNRSTTLPYCFIRSLPKLQKLVINNASISEIVRSEGLIEEERHTSVTKCPKMRNFCQGDLSTPRLEHMHLTRDEKGELQWEGGLNTTIKHMFDEMNVQNSQVTEVSDQLPKLE</sequence>
<accession>A0A7J9N7G7</accession>
<dbReference type="OrthoDB" id="984106at2759"/>
<proteinExistence type="predicted"/>
<organism evidence="1 2">
    <name type="scientific">Gossypium schwendimanii</name>
    <name type="common">Cotton</name>
    <dbReference type="NCBI Taxonomy" id="34291"/>
    <lineage>
        <taxon>Eukaryota</taxon>
        <taxon>Viridiplantae</taxon>
        <taxon>Streptophyta</taxon>
        <taxon>Embryophyta</taxon>
        <taxon>Tracheophyta</taxon>
        <taxon>Spermatophyta</taxon>
        <taxon>Magnoliopsida</taxon>
        <taxon>eudicotyledons</taxon>
        <taxon>Gunneridae</taxon>
        <taxon>Pentapetalae</taxon>
        <taxon>rosids</taxon>
        <taxon>malvids</taxon>
        <taxon>Malvales</taxon>
        <taxon>Malvaceae</taxon>
        <taxon>Malvoideae</taxon>
        <taxon>Gossypium</taxon>
    </lineage>
</organism>
<evidence type="ECO:0000313" key="2">
    <source>
        <dbReference type="Proteomes" id="UP000593576"/>
    </source>
</evidence>
<comment type="caution">
    <text evidence="1">The sequence shown here is derived from an EMBL/GenBank/DDBJ whole genome shotgun (WGS) entry which is preliminary data.</text>
</comment>
<dbReference type="EMBL" id="JABFAF010273621">
    <property type="protein sequence ID" value="MBA0878986.1"/>
    <property type="molecule type" value="Genomic_DNA"/>
</dbReference>
<reference evidence="1 2" key="1">
    <citation type="journal article" date="2019" name="Genome Biol. Evol.">
        <title>Insights into the evolution of the New World diploid cottons (Gossypium, subgenus Houzingenia) based on genome sequencing.</title>
        <authorList>
            <person name="Grover C.E."/>
            <person name="Arick M.A. 2nd"/>
            <person name="Thrash A."/>
            <person name="Conover J.L."/>
            <person name="Sanders W.S."/>
            <person name="Peterson D.G."/>
            <person name="Frelichowski J.E."/>
            <person name="Scheffler J.A."/>
            <person name="Scheffler B.E."/>
            <person name="Wendel J.F."/>
        </authorList>
    </citation>
    <scope>NUCLEOTIDE SEQUENCE [LARGE SCALE GENOMIC DNA]</scope>
    <source>
        <strain evidence="1">1</strain>
        <tissue evidence="1">Leaf</tissue>
    </source>
</reference>
<protein>
    <submittedName>
        <fullName evidence="1">Uncharacterized protein</fullName>
    </submittedName>
</protein>
<gene>
    <name evidence="1" type="ORF">Goshw_015735</name>
</gene>
<name>A0A7J9N7G7_GOSSC</name>
<dbReference type="AlphaFoldDB" id="A0A7J9N7G7"/>
<dbReference type="Proteomes" id="UP000593576">
    <property type="component" value="Unassembled WGS sequence"/>
</dbReference>
<evidence type="ECO:0000313" key="1">
    <source>
        <dbReference type="EMBL" id="MBA0878986.1"/>
    </source>
</evidence>